<sequence length="196" mass="22152">KRESKGSLIGVSLWIKPTLLLSRKTFCVIHKTLVSDVQIPKVNPGSLCDEEPRCLVVRCNKDIETTLSSAETEPQEPMEISPQLTGNTSDKNTLLTEDNHDKDPLLFESGANTGSVQTLQSKDIAHVVDVHLLRPKNELRARIKKLSGDRDRKAQKKLINEVAKQLPNDLSRNAIEKGQGRFRIFSVILDMRRYNW</sequence>
<feature type="non-terminal residue" evidence="2">
    <location>
        <position position="1"/>
    </location>
</feature>
<protein>
    <submittedName>
        <fullName evidence="2">10477_t:CDS:1</fullName>
    </submittedName>
</protein>
<comment type="caution">
    <text evidence="2">The sequence shown here is derived from an EMBL/GenBank/DDBJ whole genome shotgun (WGS) entry which is preliminary data.</text>
</comment>
<dbReference type="EMBL" id="CAJVPS010021622">
    <property type="protein sequence ID" value="CAG8708142.1"/>
    <property type="molecule type" value="Genomic_DNA"/>
</dbReference>
<reference evidence="2" key="1">
    <citation type="submission" date="2021-06" db="EMBL/GenBank/DDBJ databases">
        <authorList>
            <person name="Kallberg Y."/>
            <person name="Tangrot J."/>
            <person name="Rosling A."/>
        </authorList>
    </citation>
    <scope>NUCLEOTIDE SEQUENCE</scope>
    <source>
        <strain evidence="2">FL130A</strain>
    </source>
</reference>
<name>A0A9N9N715_9GLOM</name>
<evidence type="ECO:0000256" key="1">
    <source>
        <dbReference type="SAM" id="MobiDB-lite"/>
    </source>
</evidence>
<keyword evidence="3" id="KW-1185">Reference proteome</keyword>
<feature type="compositionally biased region" description="Polar residues" evidence="1">
    <location>
        <begin position="82"/>
        <end position="95"/>
    </location>
</feature>
<organism evidence="2 3">
    <name type="scientific">Ambispora leptoticha</name>
    <dbReference type="NCBI Taxonomy" id="144679"/>
    <lineage>
        <taxon>Eukaryota</taxon>
        <taxon>Fungi</taxon>
        <taxon>Fungi incertae sedis</taxon>
        <taxon>Mucoromycota</taxon>
        <taxon>Glomeromycotina</taxon>
        <taxon>Glomeromycetes</taxon>
        <taxon>Archaeosporales</taxon>
        <taxon>Ambisporaceae</taxon>
        <taxon>Ambispora</taxon>
    </lineage>
</organism>
<accession>A0A9N9N715</accession>
<dbReference type="AlphaFoldDB" id="A0A9N9N715"/>
<feature type="region of interest" description="Disordered" evidence="1">
    <location>
        <begin position="67"/>
        <end position="95"/>
    </location>
</feature>
<dbReference type="OrthoDB" id="6270329at2759"/>
<proteinExistence type="predicted"/>
<dbReference type="Proteomes" id="UP000789508">
    <property type="component" value="Unassembled WGS sequence"/>
</dbReference>
<gene>
    <name evidence="2" type="ORF">ALEPTO_LOCUS11814</name>
</gene>
<evidence type="ECO:0000313" key="3">
    <source>
        <dbReference type="Proteomes" id="UP000789508"/>
    </source>
</evidence>
<evidence type="ECO:0000313" key="2">
    <source>
        <dbReference type="EMBL" id="CAG8708142.1"/>
    </source>
</evidence>